<protein>
    <submittedName>
        <fullName evidence="1">Uncharacterized protein</fullName>
    </submittedName>
</protein>
<dbReference type="Proteomes" id="UP000053060">
    <property type="component" value="Unassembled WGS sequence"/>
</dbReference>
<sequence length="188" mass="21714">MNDFENLVNQELLGRQSEAERYQQRRAQAVKDADEGAAAIAALLRELADYVAQHVEPRTVVIKKEKWPFRDKVSPAGWVLRDNNDSFRRRFQLLLPSGEIWDYADIPRSIDRNGTMHLARELYYRQKVEVGELLLAWGQRAFTPIHEDPKIEDGVWAVHYSYFAWDSRPPPLPAREELAKLAAEIVGS</sequence>
<dbReference type="PATRIC" id="fig|1441730.3.peg.1195"/>
<gene>
    <name evidence="1" type="ORF">Z045_05715</name>
</gene>
<evidence type="ECO:0000313" key="2">
    <source>
        <dbReference type="Proteomes" id="UP000053060"/>
    </source>
</evidence>
<dbReference type="EMBL" id="AZXY01000002">
    <property type="protein sequence ID" value="KSZ59666.1"/>
    <property type="molecule type" value="Genomic_DNA"/>
</dbReference>
<reference evidence="2" key="1">
    <citation type="submission" date="2015-01" db="EMBL/GenBank/DDBJ databases">
        <title>Draft genome sequence of Rhodococcus pyridinivorans strain KG-16, a hydrocarbon-degrading bacterium.</title>
        <authorList>
            <person name="Aggarwal R.K."/>
            <person name="Dawar C."/>
        </authorList>
    </citation>
    <scope>NUCLEOTIDE SEQUENCE [LARGE SCALE GENOMIC DNA]</scope>
    <source>
        <strain evidence="2">KG-16</strain>
    </source>
</reference>
<name>A0A0V9UNT7_9NOCA</name>
<comment type="caution">
    <text evidence="1">The sequence shown here is derived from an EMBL/GenBank/DDBJ whole genome shotgun (WGS) entry which is preliminary data.</text>
</comment>
<dbReference type="RefSeq" id="WP_060651023.1">
    <property type="nucleotide sequence ID" value="NZ_AZXY01000002.1"/>
</dbReference>
<evidence type="ECO:0000313" key="1">
    <source>
        <dbReference type="EMBL" id="KSZ59666.1"/>
    </source>
</evidence>
<accession>A0A0V9UNT7</accession>
<dbReference type="AlphaFoldDB" id="A0A0V9UNT7"/>
<proteinExistence type="predicted"/>
<reference evidence="1 2" key="2">
    <citation type="journal article" date="2016" name="Genome Announc.">
        <title>Draft Genome Sequence of a Versatile Hydrocarbon-Degrading Bacterium, Rhodococcus pyridinivorans Strain KG-16, Collected from Oil Fields in India.</title>
        <authorList>
            <person name="Aggarwal R.K."/>
            <person name="Dawar C."/>
            <person name="Phanindranath R."/>
            <person name="Mutnuri L."/>
            <person name="Dayal A.M."/>
        </authorList>
    </citation>
    <scope>NUCLEOTIDE SEQUENCE [LARGE SCALE GENOMIC DNA]</scope>
    <source>
        <strain evidence="1 2">KG-16</strain>
    </source>
</reference>
<organism evidence="1 2">
    <name type="scientific">Rhodococcus pyridinivorans KG-16</name>
    <dbReference type="NCBI Taxonomy" id="1441730"/>
    <lineage>
        <taxon>Bacteria</taxon>
        <taxon>Bacillati</taxon>
        <taxon>Actinomycetota</taxon>
        <taxon>Actinomycetes</taxon>
        <taxon>Mycobacteriales</taxon>
        <taxon>Nocardiaceae</taxon>
        <taxon>Rhodococcus</taxon>
    </lineage>
</organism>